<reference evidence="2" key="1">
    <citation type="submission" date="2016-12" db="EMBL/GenBank/DDBJ databases">
        <authorList>
            <person name="Jung M.Y."/>
            <person name="Lee S.H."/>
        </authorList>
    </citation>
    <scope>NUCLEOTIDE SEQUENCE [LARGE SCALE GENOMIC DNA]</scope>
    <source>
        <strain evidence="2">WiKim39</strain>
    </source>
</reference>
<dbReference type="KEGG" id="lalw:BTM29_05695"/>
<keyword evidence="2" id="KW-1185">Reference proteome</keyword>
<organism evidence="1 2">
    <name type="scientific">Companilactobacillus allii</name>
    <dbReference type="NCBI Taxonomy" id="1847728"/>
    <lineage>
        <taxon>Bacteria</taxon>
        <taxon>Bacillati</taxon>
        <taxon>Bacillota</taxon>
        <taxon>Bacilli</taxon>
        <taxon>Lactobacillales</taxon>
        <taxon>Lactobacillaceae</taxon>
        <taxon>Companilactobacillus</taxon>
    </lineage>
</organism>
<sequence>MLIESRRTIGIVDVDDFYKLTPNEFKDLKKGAQLAIYDDLVYSQIKAGMVKPIALIDDVKSQSENITQVLEQFKNDIENDGTQAKHSVDMNRLYDLLLRKGGKK</sequence>
<name>A0A1P8Q2N9_9LACO</name>
<protein>
    <submittedName>
        <fullName evidence="1">Uncharacterized protein</fullName>
    </submittedName>
</protein>
<evidence type="ECO:0000313" key="2">
    <source>
        <dbReference type="Proteomes" id="UP000187499"/>
    </source>
</evidence>
<dbReference type="STRING" id="1847728.BTM29_05695"/>
<proteinExistence type="predicted"/>
<dbReference type="RefSeq" id="WP_076614590.1">
    <property type="nucleotide sequence ID" value="NZ_CP019323.1"/>
</dbReference>
<accession>A0A1P8Q2N9</accession>
<dbReference type="OrthoDB" id="2325983at2"/>
<gene>
    <name evidence="1" type="ORF">BTM29_05695</name>
</gene>
<dbReference type="Proteomes" id="UP000187499">
    <property type="component" value="Chromosome"/>
</dbReference>
<evidence type="ECO:0000313" key="1">
    <source>
        <dbReference type="EMBL" id="APX72087.1"/>
    </source>
</evidence>
<dbReference type="AlphaFoldDB" id="A0A1P8Q2N9"/>
<dbReference type="EMBL" id="CP019323">
    <property type="protein sequence ID" value="APX72087.1"/>
    <property type="molecule type" value="Genomic_DNA"/>
</dbReference>